<feature type="domain" description="Phosphatidylglycerol lysyltransferase C-terminal" evidence="15">
    <location>
        <begin position="544"/>
        <end position="837"/>
    </location>
</feature>
<dbReference type="SUPFAM" id="SSF55729">
    <property type="entry name" value="Acyl-CoA N-acyltransferases (Nat)"/>
    <property type="match status" value="1"/>
</dbReference>
<dbReference type="Proteomes" id="UP000295292">
    <property type="component" value="Unassembled WGS sequence"/>
</dbReference>
<keyword evidence="5" id="KW-1003">Cell membrane</keyword>
<feature type="transmembrane region" description="Helical" evidence="14">
    <location>
        <begin position="48"/>
        <end position="71"/>
    </location>
</feature>
<evidence type="ECO:0000259" key="15">
    <source>
        <dbReference type="Pfam" id="PF09924"/>
    </source>
</evidence>
<evidence type="ECO:0000256" key="7">
    <source>
        <dbReference type="ARBA" id="ARBA00022692"/>
    </source>
</evidence>
<dbReference type="PANTHER" id="PTHR34697">
    <property type="entry name" value="PHOSPHATIDYLGLYCEROL LYSYLTRANSFERASE"/>
    <property type="match status" value="1"/>
</dbReference>
<feature type="transmembrane region" description="Helical" evidence="14">
    <location>
        <begin position="92"/>
        <end position="109"/>
    </location>
</feature>
<keyword evidence="7 14" id="KW-0812">Transmembrane</keyword>
<protein>
    <recommendedName>
        <fullName evidence="4">Phosphatidylglycerol lysyltransferase</fullName>
        <ecNumber evidence="3">2.3.2.3</ecNumber>
    </recommendedName>
    <alternativeName>
        <fullName evidence="12">Lysylphosphatidylglycerol synthase</fullName>
    </alternativeName>
</protein>
<dbReference type="EC" id="2.3.2.3" evidence="3"/>
<dbReference type="RefSeq" id="WP_162850056.1">
    <property type="nucleotide sequence ID" value="NZ_SNYV01000011.1"/>
</dbReference>
<comment type="catalytic activity">
    <reaction evidence="13">
        <text>L-lysyl-tRNA(Lys) + a 1,2-diacyl-sn-glycero-3-phospho-(1'-sn-glycerol) = a 1,2-diacyl-sn-glycero-3-phospho-1'-(3'-O-L-lysyl)-sn-glycerol + tRNA(Lys)</text>
        <dbReference type="Rhea" id="RHEA:10668"/>
        <dbReference type="Rhea" id="RHEA-COMP:9696"/>
        <dbReference type="Rhea" id="RHEA-COMP:9697"/>
        <dbReference type="ChEBI" id="CHEBI:64716"/>
        <dbReference type="ChEBI" id="CHEBI:75792"/>
        <dbReference type="ChEBI" id="CHEBI:78442"/>
        <dbReference type="ChEBI" id="CHEBI:78529"/>
        <dbReference type="EC" id="2.3.2.3"/>
    </reaction>
</comment>
<evidence type="ECO:0000256" key="14">
    <source>
        <dbReference type="SAM" id="Phobius"/>
    </source>
</evidence>
<feature type="transmembrane region" description="Helical" evidence="14">
    <location>
        <begin position="444"/>
        <end position="465"/>
    </location>
</feature>
<dbReference type="Pfam" id="PF03706">
    <property type="entry name" value="LPG_synthase_TM"/>
    <property type="match status" value="1"/>
</dbReference>
<keyword evidence="6 16" id="KW-0808">Transferase</keyword>
<dbReference type="InterPro" id="IPR051211">
    <property type="entry name" value="PG_lysyltransferase"/>
</dbReference>
<feature type="transmembrane region" description="Helical" evidence="14">
    <location>
        <begin position="504"/>
        <end position="524"/>
    </location>
</feature>
<comment type="caution">
    <text evidence="16">The sequence shown here is derived from an EMBL/GenBank/DDBJ whole genome shotgun (WGS) entry which is preliminary data.</text>
</comment>
<reference evidence="16 17" key="1">
    <citation type="submission" date="2019-03" db="EMBL/GenBank/DDBJ databases">
        <title>Genomic Encyclopedia of Archaeal and Bacterial Type Strains, Phase II (KMG-II): from individual species to whole genera.</title>
        <authorList>
            <person name="Goeker M."/>
        </authorList>
    </citation>
    <scope>NUCLEOTIDE SEQUENCE [LARGE SCALE GENOMIC DNA]</scope>
    <source>
        <strain evidence="16 17">DSM 28353</strain>
    </source>
</reference>
<dbReference type="GO" id="GO:0055091">
    <property type="term" value="P:phospholipid homeostasis"/>
    <property type="evidence" value="ECO:0007669"/>
    <property type="project" value="TreeGrafter"/>
</dbReference>
<dbReference type="AlphaFoldDB" id="A0A4R6WIS3"/>
<feature type="transmembrane region" description="Helical" evidence="14">
    <location>
        <begin position="361"/>
        <end position="383"/>
    </location>
</feature>
<dbReference type="EMBL" id="SNYV01000011">
    <property type="protein sequence ID" value="TDQ80190.1"/>
    <property type="molecule type" value="Genomic_DNA"/>
</dbReference>
<dbReference type="GO" id="GO:0006629">
    <property type="term" value="P:lipid metabolic process"/>
    <property type="evidence" value="ECO:0007669"/>
    <property type="project" value="UniProtKB-KW"/>
</dbReference>
<keyword evidence="8 14" id="KW-1133">Transmembrane helix</keyword>
<evidence type="ECO:0000256" key="1">
    <source>
        <dbReference type="ARBA" id="ARBA00004651"/>
    </source>
</evidence>
<name>A0A4R6WIS3_9SPHI</name>
<dbReference type="Pfam" id="PF09924">
    <property type="entry name" value="LPG_synthase_C"/>
    <property type="match status" value="1"/>
</dbReference>
<evidence type="ECO:0000313" key="17">
    <source>
        <dbReference type="Proteomes" id="UP000295292"/>
    </source>
</evidence>
<sequence>MFSHLKAKQYYFKEILAFIFLILAYYFLKQERDEIQKLPHILSNADGAFLILGVVITFIYIFLQALMYVYSFKAVQRVITIGQALRLFLKRNLVSVFLPGGGVTSLMFFNEELVRTGVSRSRIGFASYIYAVVGFVSLAIVAVPVIIYLTIAREGTEHTWAALAVIGGCMLLVFLITHSFVKRGWVFHILYKLSPQIETLYHEIESGQYSLKSIYWTIFWSIGIEVTGILHLYIAMRALGLHASFEACVAGYTIATLFFAVSPFLRGLGAVEVSLIYMLQRYGINGVEAISVTLLYRIFEFWMPLVFGIGAFFFVRGNIFMRFLPSLLFSVLGIVNMLSVLTPPLQDRLHLLREFLPLSVIHFSNIAVMITGALILCCAAFLFRGFKNAWWMAVFLTILSLCGNIAKGVDYEEACLAFFTLLILLATHKNYYIKGDARLQNFGLLTAAVILGSVLIYGVIGFYFLDQKEFGVDFDLKSAIISTLRSFLLLDPVPEPISRFATGFIYSINLLGTMSIVLLVYVFIKPYVFKSQSAQKERQDAYALVQKYGHSADDYFKSYDDKSFFFSTTVSGFVAYKSADGYAVALGEPVCPDDHQTVTVLIKEFEKFCFSNGLKTAYYKIAAERINVFQALGKKALPIGLEAIVDTTAFTLEGKERKSLRNTMNALAKKGFKTCLLQPPIKDGILQKLQFVSDNWLSVTGRHELFFSSGVFNWDELKQQQIITVENEDEMIVAFLNIIPDYVVGELTYDLIRRTEDAPSGVMDALIVALIGEVKKQNLRYLNMGMAAMSGIENPKGFPEWAIKFAYEKLPQFKHYQGLYEFKDKFSPVWTAKYMIYENHYDLASLPMVISKITKR</sequence>
<organism evidence="16 17">
    <name type="scientific">Sphingobacterium yanglingense</name>
    <dbReference type="NCBI Taxonomy" id="1437280"/>
    <lineage>
        <taxon>Bacteria</taxon>
        <taxon>Pseudomonadati</taxon>
        <taxon>Bacteroidota</taxon>
        <taxon>Sphingobacteriia</taxon>
        <taxon>Sphingobacteriales</taxon>
        <taxon>Sphingobacteriaceae</taxon>
        <taxon>Sphingobacterium</taxon>
    </lineage>
</organism>
<evidence type="ECO:0000256" key="12">
    <source>
        <dbReference type="ARBA" id="ARBA00031899"/>
    </source>
</evidence>
<dbReference type="InterPro" id="IPR016181">
    <property type="entry name" value="Acyl_CoA_acyltransferase"/>
</dbReference>
<comment type="similarity">
    <text evidence="2">Belongs to the LPG synthase family.</text>
</comment>
<feature type="transmembrane region" description="Helical" evidence="14">
    <location>
        <begin position="12"/>
        <end position="28"/>
    </location>
</feature>
<evidence type="ECO:0000256" key="11">
    <source>
        <dbReference type="ARBA" id="ARBA00023251"/>
    </source>
</evidence>
<feature type="transmembrane region" description="Helical" evidence="14">
    <location>
        <begin position="294"/>
        <end position="315"/>
    </location>
</feature>
<feature type="transmembrane region" description="Helical" evidence="14">
    <location>
        <begin position="161"/>
        <end position="181"/>
    </location>
</feature>
<evidence type="ECO:0000256" key="2">
    <source>
        <dbReference type="ARBA" id="ARBA00008627"/>
    </source>
</evidence>
<dbReference type="PANTHER" id="PTHR34697:SF2">
    <property type="entry name" value="PHOSPHATIDYLGLYCEROL LYSYLTRANSFERASE"/>
    <property type="match status" value="1"/>
</dbReference>
<dbReference type="GO" id="GO:0046677">
    <property type="term" value="P:response to antibiotic"/>
    <property type="evidence" value="ECO:0007669"/>
    <property type="project" value="UniProtKB-KW"/>
</dbReference>
<feature type="transmembrane region" description="Helical" evidence="14">
    <location>
        <begin position="322"/>
        <end position="341"/>
    </location>
</feature>
<dbReference type="InterPro" id="IPR024320">
    <property type="entry name" value="LPG_synthase_C"/>
</dbReference>
<evidence type="ECO:0000256" key="9">
    <source>
        <dbReference type="ARBA" id="ARBA00023098"/>
    </source>
</evidence>
<evidence type="ECO:0000256" key="8">
    <source>
        <dbReference type="ARBA" id="ARBA00022989"/>
    </source>
</evidence>
<keyword evidence="10 14" id="KW-0472">Membrane</keyword>
<evidence type="ECO:0000256" key="6">
    <source>
        <dbReference type="ARBA" id="ARBA00022679"/>
    </source>
</evidence>
<evidence type="ECO:0000256" key="13">
    <source>
        <dbReference type="ARBA" id="ARBA00047540"/>
    </source>
</evidence>
<keyword evidence="11" id="KW-0046">Antibiotic resistance</keyword>
<feature type="transmembrane region" description="Helical" evidence="14">
    <location>
        <begin position="247"/>
        <end position="265"/>
    </location>
</feature>
<accession>A0A4R6WIS3</accession>
<evidence type="ECO:0000256" key="3">
    <source>
        <dbReference type="ARBA" id="ARBA00012014"/>
    </source>
</evidence>
<feature type="transmembrane region" description="Helical" evidence="14">
    <location>
        <begin position="415"/>
        <end position="432"/>
    </location>
</feature>
<comment type="subcellular location">
    <subcellularLocation>
        <location evidence="1">Cell membrane</location>
        <topology evidence="1">Multi-pass membrane protein</topology>
    </subcellularLocation>
</comment>
<dbReference type="GO" id="GO:0005886">
    <property type="term" value="C:plasma membrane"/>
    <property type="evidence" value="ECO:0007669"/>
    <property type="project" value="UniProtKB-SubCell"/>
</dbReference>
<evidence type="ECO:0000256" key="5">
    <source>
        <dbReference type="ARBA" id="ARBA00022475"/>
    </source>
</evidence>
<gene>
    <name evidence="16" type="ORF">CLV99_1647</name>
</gene>
<evidence type="ECO:0000313" key="16">
    <source>
        <dbReference type="EMBL" id="TDQ80190.1"/>
    </source>
</evidence>
<keyword evidence="9" id="KW-0443">Lipid metabolism</keyword>
<feature type="transmembrane region" description="Helical" evidence="14">
    <location>
        <begin position="129"/>
        <end position="149"/>
    </location>
</feature>
<proteinExistence type="inferred from homology"/>
<feature type="transmembrane region" description="Helical" evidence="14">
    <location>
        <begin position="390"/>
        <end position="409"/>
    </location>
</feature>
<evidence type="ECO:0000256" key="10">
    <source>
        <dbReference type="ARBA" id="ARBA00023136"/>
    </source>
</evidence>
<dbReference type="GO" id="GO:0050071">
    <property type="term" value="F:phosphatidylglycerol lysyltransferase activity"/>
    <property type="evidence" value="ECO:0007669"/>
    <property type="project" value="UniProtKB-EC"/>
</dbReference>
<dbReference type="InterPro" id="IPR022791">
    <property type="entry name" value="L-PG_synthase/AglD"/>
</dbReference>
<feature type="transmembrane region" description="Helical" evidence="14">
    <location>
        <begin position="214"/>
        <end position="235"/>
    </location>
</feature>
<keyword evidence="17" id="KW-1185">Reference proteome</keyword>
<evidence type="ECO:0000256" key="4">
    <source>
        <dbReference type="ARBA" id="ARBA00021546"/>
    </source>
</evidence>